<evidence type="ECO:0000256" key="6">
    <source>
        <dbReference type="ARBA" id="ARBA00023004"/>
    </source>
</evidence>
<comment type="cofactor">
    <cofactor evidence="9">
        <name>heme</name>
        <dbReference type="ChEBI" id="CHEBI:30413"/>
    </cofactor>
</comment>
<keyword evidence="7" id="KW-0376">Hydrogen peroxide</keyword>
<protein>
    <submittedName>
        <fullName evidence="11">Catalase</fullName>
        <ecNumber evidence="11">1.11.1.6</ecNumber>
    </submittedName>
</protein>
<dbReference type="InterPro" id="IPR010582">
    <property type="entry name" value="Catalase_immune_responsive"/>
</dbReference>
<dbReference type="EMBL" id="JADINF010000054">
    <property type="protein sequence ID" value="MBO8423819.1"/>
    <property type="molecule type" value="Genomic_DNA"/>
</dbReference>
<dbReference type="Pfam" id="PF06628">
    <property type="entry name" value="Catalase-rel"/>
    <property type="match status" value="1"/>
</dbReference>
<feature type="active site" evidence="8">
    <location>
        <position position="127"/>
    </location>
</feature>
<keyword evidence="5 11" id="KW-0560">Oxidoreductase</keyword>
<evidence type="ECO:0000313" key="12">
    <source>
        <dbReference type="Proteomes" id="UP000727857"/>
    </source>
</evidence>
<accession>A0A940IC94</accession>
<keyword evidence="2 11" id="KW-0575">Peroxidase</keyword>
<evidence type="ECO:0000256" key="3">
    <source>
        <dbReference type="ARBA" id="ARBA00022617"/>
    </source>
</evidence>
<dbReference type="Pfam" id="PF00199">
    <property type="entry name" value="Catalase"/>
    <property type="match status" value="1"/>
</dbReference>
<dbReference type="PANTHER" id="PTHR11465">
    <property type="entry name" value="CATALASE"/>
    <property type="match status" value="1"/>
</dbReference>
<dbReference type="InterPro" id="IPR011614">
    <property type="entry name" value="Catalase_core"/>
</dbReference>
<feature type="active site" evidence="8">
    <location>
        <position position="54"/>
    </location>
</feature>
<dbReference type="PIRSF" id="PIRSF038928">
    <property type="entry name" value="Catalase_clade1-3"/>
    <property type="match status" value="1"/>
</dbReference>
<dbReference type="PROSITE" id="PS00437">
    <property type="entry name" value="CATALASE_1"/>
    <property type="match status" value="1"/>
</dbReference>
<dbReference type="InterPro" id="IPR018028">
    <property type="entry name" value="Catalase"/>
</dbReference>
<dbReference type="GO" id="GO:0020037">
    <property type="term" value="F:heme binding"/>
    <property type="evidence" value="ECO:0007669"/>
    <property type="project" value="InterPro"/>
</dbReference>
<evidence type="ECO:0000256" key="5">
    <source>
        <dbReference type="ARBA" id="ARBA00023002"/>
    </source>
</evidence>
<evidence type="ECO:0000256" key="9">
    <source>
        <dbReference type="PIRSR" id="PIRSR038928-2"/>
    </source>
</evidence>
<reference evidence="11" key="1">
    <citation type="submission" date="2020-10" db="EMBL/GenBank/DDBJ databases">
        <authorList>
            <person name="Gilroy R."/>
        </authorList>
    </citation>
    <scope>NUCLEOTIDE SEQUENCE</scope>
    <source>
        <strain evidence="11">517</strain>
    </source>
</reference>
<evidence type="ECO:0000256" key="7">
    <source>
        <dbReference type="ARBA" id="ARBA00023324"/>
    </source>
</evidence>
<evidence type="ECO:0000256" key="2">
    <source>
        <dbReference type="ARBA" id="ARBA00022559"/>
    </source>
</evidence>
<dbReference type="EC" id="1.11.1.6" evidence="11"/>
<dbReference type="AlphaFoldDB" id="A0A940IC94"/>
<dbReference type="GO" id="GO:0046872">
    <property type="term" value="F:metal ion binding"/>
    <property type="evidence" value="ECO:0007669"/>
    <property type="project" value="UniProtKB-KW"/>
</dbReference>
<evidence type="ECO:0000256" key="1">
    <source>
        <dbReference type="ARBA" id="ARBA00005329"/>
    </source>
</evidence>
<dbReference type="GO" id="GO:0042542">
    <property type="term" value="P:response to hydrogen peroxide"/>
    <property type="evidence" value="ECO:0007669"/>
    <property type="project" value="TreeGrafter"/>
</dbReference>
<dbReference type="InterPro" id="IPR002226">
    <property type="entry name" value="Catalase_haem_BS"/>
</dbReference>
<dbReference type="SUPFAM" id="SSF56634">
    <property type="entry name" value="Heme-dependent catalase-like"/>
    <property type="match status" value="1"/>
</dbReference>
<keyword evidence="4 9" id="KW-0479">Metal-binding</keyword>
<dbReference type="GO" id="GO:0004096">
    <property type="term" value="F:catalase activity"/>
    <property type="evidence" value="ECO:0007669"/>
    <property type="project" value="UniProtKB-EC"/>
</dbReference>
<evidence type="ECO:0000256" key="8">
    <source>
        <dbReference type="PIRSR" id="PIRSR038928-1"/>
    </source>
</evidence>
<sequence>MAQDNIFTQKLGEPVANDNFSLTSTDGNILLKDSQLIDKLARFDRERIPERVVHAKGWGAHGEFTVTGDVSRYTLAKVFNRVGKKTKVLVRFSTVAGGRDSADTVRDPRGFAVKFYTEDGILDIVGNNTPVFFIRDPMKFPDFIHSQKKNPRTNLTDPNAQWDFLSLTPESINQVTILFSDRGIPYGFRFMDGFGTDTFVWYNAKGNYNFVKYHFISQQGLKYIPAEEAEKIAGENPDFAGEDLRDAIAKGNFPSWKLYVQIMSPEQAETYRFDPFDTTKTWYEEDFPLIEVGVMTLNRNPLNFFNEVEQAAFCPANMVPGTAPSQDKMLQGRLFAYRDTQRYRLGVNFQRVAVNAPTSEVFNYERDGDLARNPNDPVNYYPNSMQKVTFTRDAEAPPQEIYGEIKRHVVPVKDVDFIQAGDRYRAMDEGERTRLIDNICASLSQAEKRIQYRQTALFLKADPEYGRRVAEKLNLNIREVYKLARMSQAEREYATR</sequence>
<proteinExistence type="inferred from homology"/>
<dbReference type="FunFam" id="2.40.180.10:FF:000001">
    <property type="entry name" value="Catalase"/>
    <property type="match status" value="1"/>
</dbReference>
<dbReference type="PRINTS" id="PR00067">
    <property type="entry name" value="CATALASE"/>
</dbReference>
<dbReference type="Gene3D" id="2.40.180.10">
    <property type="entry name" value="Catalase core domain"/>
    <property type="match status" value="1"/>
</dbReference>
<keyword evidence="6 9" id="KW-0408">Iron</keyword>
<dbReference type="SMART" id="SM01060">
    <property type="entry name" value="Catalase"/>
    <property type="match status" value="1"/>
</dbReference>
<organism evidence="11 12">
    <name type="scientific">Candidatus Stercoripulliclostridium pullicola</name>
    <dbReference type="NCBI Taxonomy" id="2840953"/>
    <lineage>
        <taxon>Bacteria</taxon>
        <taxon>Bacillati</taxon>
        <taxon>Bacillota</taxon>
        <taxon>Clostridia</taxon>
        <taxon>Eubacteriales</taxon>
        <taxon>Candidatus Stercoripulliclostridium</taxon>
    </lineage>
</organism>
<evidence type="ECO:0000256" key="4">
    <source>
        <dbReference type="ARBA" id="ARBA00022723"/>
    </source>
</evidence>
<name>A0A940IC94_9FIRM</name>
<keyword evidence="3 9" id="KW-0349">Heme</keyword>
<dbReference type="InterPro" id="IPR020835">
    <property type="entry name" value="Catalase_sf"/>
</dbReference>
<evidence type="ECO:0000259" key="10">
    <source>
        <dbReference type="SMART" id="SM01060"/>
    </source>
</evidence>
<feature type="binding site" description="axial binding residue" evidence="9">
    <location>
        <position position="337"/>
    </location>
    <ligand>
        <name>heme</name>
        <dbReference type="ChEBI" id="CHEBI:30413"/>
    </ligand>
    <ligandPart>
        <name>Fe</name>
        <dbReference type="ChEBI" id="CHEBI:18248"/>
    </ligandPart>
</feature>
<dbReference type="PROSITE" id="PS51402">
    <property type="entry name" value="CATALASE_3"/>
    <property type="match status" value="1"/>
</dbReference>
<comment type="similarity">
    <text evidence="1">Belongs to the catalase family.</text>
</comment>
<reference evidence="11" key="2">
    <citation type="journal article" date="2021" name="PeerJ">
        <title>Extensive microbial diversity within the chicken gut microbiome revealed by metagenomics and culture.</title>
        <authorList>
            <person name="Gilroy R."/>
            <person name="Ravi A."/>
            <person name="Getino M."/>
            <person name="Pursley I."/>
            <person name="Horton D.L."/>
            <person name="Alikhan N.F."/>
            <person name="Baker D."/>
            <person name="Gharbi K."/>
            <person name="Hall N."/>
            <person name="Watson M."/>
            <person name="Adriaenssens E.M."/>
            <person name="Foster-Nyarko E."/>
            <person name="Jarju S."/>
            <person name="Secka A."/>
            <person name="Antonio M."/>
            <person name="Oren A."/>
            <person name="Chaudhuri R.R."/>
            <person name="La Ragione R."/>
            <person name="Hildebrand F."/>
            <person name="Pallen M.J."/>
        </authorList>
    </citation>
    <scope>NUCLEOTIDE SEQUENCE</scope>
    <source>
        <strain evidence="11">517</strain>
    </source>
</reference>
<evidence type="ECO:0000313" key="11">
    <source>
        <dbReference type="EMBL" id="MBO8423819.1"/>
    </source>
</evidence>
<dbReference type="Proteomes" id="UP000727857">
    <property type="component" value="Unassembled WGS sequence"/>
</dbReference>
<dbReference type="GO" id="GO:0042744">
    <property type="term" value="P:hydrogen peroxide catabolic process"/>
    <property type="evidence" value="ECO:0007669"/>
    <property type="project" value="UniProtKB-KW"/>
</dbReference>
<dbReference type="InterPro" id="IPR024711">
    <property type="entry name" value="Catalase_clade1/3"/>
</dbReference>
<gene>
    <name evidence="11" type="ORF">IAB16_02165</name>
</gene>
<dbReference type="GO" id="GO:0005737">
    <property type="term" value="C:cytoplasm"/>
    <property type="evidence" value="ECO:0007669"/>
    <property type="project" value="TreeGrafter"/>
</dbReference>
<feature type="domain" description="Catalase core" evidence="10">
    <location>
        <begin position="8"/>
        <end position="389"/>
    </location>
</feature>
<comment type="caution">
    <text evidence="11">The sequence shown here is derived from an EMBL/GenBank/DDBJ whole genome shotgun (WGS) entry which is preliminary data.</text>
</comment>